<dbReference type="InterPro" id="IPR029452">
    <property type="entry name" value="RICTOR_V"/>
</dbReference>
<dbReference type="Pfam" id="PF14668">
    <property type="entry name" value="RICTOR_V"/>
    <property type="match status" value="1"/>
</dbReference>
<feature type="compositionally biased region" description="Basic and acidic residues" evidence="2">
    <location>
        <begin position="950"/>
        <end position="970"/>
    </location>
</feature>
<comment type="caution">
    <text evidence="4">The sequence shown here is derived from an EMBL/GenBank/DDBJ whole genome shotgun (WGS) entry which is preliminary data.</text>
</comment>
<feature type="compositionally biased region" description="Acidic residues" evidence="2">
    <location>
        <begin position="742"/>
        <end position="776"/>
    </location>
</feature>
<feature type="compositionally biased region" description="Polar residues" evidence="2">
    <location>
        <begin position="540"/>
        <end position="554"/>
    </location>
</feature>
<dbReference type="GO" id="GO:0043539">
    <property type="term" value="F:protein serine/threonine kinase activator activity"/>
    <property type="evidence" value="ECO:0007669"/>
    <property type="project" value="TreeGrafter"/>
</dbReference>
<feature type="compositionally biased region" description="Basic and acidic residues" evidence="2">
    <location>
        <begin position="846"/>
        <end position="858"/>
    </location>
</feature>
<dbReference type="EMBL" id="CAJFCW020000002">
    <property type="protein sequence ID" value="CAG9091530.1"/>
    <property type="molecule type" value="Genomic_DNA"/>
</dbReference>
<dbReference type="AlphaFoldDB" id="A0A811K595"/>
<feature type="compositionally biased region" description="Basic and acidic residues" evidence="2">
    <location>
        <begin position="557"/>
        <end position="572"/>
    </location>
</feature>
<gene>
    <name evidence="4" type="ORF">BOKJ2_LOCUS3236</name>
</gene>
<dbReference type="EMBL" id="CAJFDH010000002">
    <property type="protein sequence ID" value="CAD5210522.1"/>
    <property type="molecule type" value="Genomic_DNA"/>
</dbReference>
<dbReference type="OrthoDB" id="5802094at2759"/>
<keyword evidence="5" id="KW-1185">Reference proteome</keyword>
<dbReference type="Pfam" id="PF14663">
    <property type="entry name" value="RasGEF_N_2"/>
    <property type="match status" value="1"/>
</dbReference>
<dbReference type="SMART" id="SM01310">
    <property type="entry name" value="RICTOR_V"/>
    <property type="match status" value="1"/>
</dbReference>
<dbReference type="Proteomes" id="UP000783686">
    <property type="component" value="Unassembled WGS sequence"/>
</dbReference>
<keyword evidence="1" id="KW-0175">Coiled coil</keyword>
<feature type="compositionally biased region" description="Basic and acidic residues" evidence="2">
    <location>
        <begin position="777"/>
        <end position="791"/>
    </location>
</feature>
<sequence>MLASMNYKSPLCRKHLEIALTARNRKYATKFAEVFICCDQSDPNLQEMDWLIQLFFDQLVDPSPKVRRRASKILQKWLPKYPRKLHYMERLRTTDLSDVGYLIRAVLMTDEELVKQYHRSAAHAVKRWMEMFNNSYISILEDDLHLCLGFPKRSVDYNFARHSTVQKKIPESFLTPCHLFDSLSQHEFGRNLLLDANRELCERLKTSVDLNNVEDMKGAVIALGFVIGNADEKYVESIADFNVAERIIKLAETCPYMGLRVIAFFAANMMTKSEYGITQLIRCGWAVNRRPDLHLQHEIELRNANYGTPEQPALKDSLDNEEAQNKKPEVEILETNPFYNNLKDVKDRRKVIEKREPTTPPLDRLDIESDELAISINENLNSFYMDVTSSSSRRVQSELMFPTGYMRTVDFYRPPTDPVNECNLQVQILCDSVKPEIDTYRALTEGLSDEQVVEMQEKAQRMSMARLGNLNNSHAITLPKTPSNVLKNVFDVKYESERDERPHKCTRKAYLNLEFVNNLEGELENDELNETNNEDDNIDQNKSSTSTNQCQGGTDDNDNKKHEENLDDEQHKSCSKTKVVEGDIGGKMPEQKSESEQEDVVAEVKHAQGQDDYNGQNSNELEGHGDNEEVESAATDTQEANDQDTVAQNLKSESSGTQEVKDEGTFTQRKPHVEVEQYEEDELTTQSAPEYPIPETDYSEEQNLSEEGDSKSDIEDESSRSCLVPSGLVFGARVQREKGTSEDEDEPPEPDEYVGEDEQEERNEEGEEEGALEEKEEAFKEESGVSEHDVVGDNVTEINVANEKEEANMFNDEHNVVESKVDENATGHDVANKEREEETVSNVEHNVVDENRLEQEERVSTVRCSIAQPELADYVAEHDVAKKKDEEINIFSVEHKIEENVTGHDVVNKEGDTVPKIEHITAEHKIDENVTGSDAASKEGEETGSNAEHSAADEKRSEKEEQVSTTGRYREVAENMAQHKVGKEKEVEEKMPNIEHNTSEHKIIEQSIAEKEKEEEKLTKVQQNAAKKKSDEDKCKPKIYEFEAKKEDTFEDGGIWLEKAHNEKKCFYCANKEHLWKLYFAVKIPSQDAIEQYGEKRRRVLRLMFSLRIHEKARYNKLAEYHQKYRPLFEHPCMYSDAVHVLAECHLNSDARRFIQSLFFNVFEASPLTQYPERWSFNR</sequence>
<dbReference type="PANTHER" id="PTHR13298">
    <property type="entry name" value="CYTOSOLIC REGULATOR PIANISSIMO"/>
    <property type="match status" value="1"/>
</dbReference>
<evidence type="ECO:0000256" key="2">
    <source>
        <dbReference type="SAM" id="MobiDB-lite"/>
    </source>
</evidence>
<feature type="coiled-coil region" evidence="1">
    <location>
        <begin position="1004"/>
        <end position="1031"/>
    </location>
</feature>
<feature type="compositionally biased region" description="Acidic residues" evidence="2">
    <location>
        <begin position="529"/>
        <end position="538"/>
    </location>
</feature>
<name>A0A811K595_9BILA</name>
<dbReference type="InterPro" id="IPR029453">
    <property type="entry name" value="Rictor_IV"/>
</dbReference>
<dbReference type="GO" id="GO:0031932">
    <property type="term" value="C:TORC2 complex"/>
    <property type="evidence" value="ECO:0007669"/>
    <property type="project" value="InterPro"/>
</dbReference>
<protein>
    <recommendedName>
        <fullName evidence="3">Rapamycin-insensitive companion of mTOR domain-containing protein</fullName>
    </recommendedName>
</protein>
<reference evidence="4" key="1">
    <citation type="submission" date="2020-09" db="EMBL/GenBank/DDBJ databases">
        <authorList>
            <person name="Kikuchi T."/>
        </authorList>
    </citation>
    <scope>NUCLEOTIDE SEQUENCE</scope>
    <source>
        <strain evidence="4">SH1</strain>
    </source>
</reference>
<dbReference type="InterPro" id="IPR028268">
    <property type="entry name" value="Pianissimo_fam"/>
</dbReference>
<feature type="region of interest" description="Disordered" evidence="2">
    <location>
        <begin position="529"/>
        <end position="794"/>
    </location>
</feature>
<feature type="compositionally biased region" description="Basic and acidic residues" evidence="2">
    <location>
        <begin position="708"/>
        <end position="719"/>
    </location>
</feature>
<evidence type="ECO:0000259" key="3">
    <source>
        <dbReference type="SMART" id="SM01310"/>
    </source>
</evidence>
<feature type="region of interest" description="Disordered" evidence="2">
    <location>
        <begin position="818"/>
        <end position="858"/>
    </location>
</feature>
<dbReference type="GO" id="GO:0051897">
    <property type="term" value="P:positive regulation of phosphatidylinositol 3-kinase/protein kinase B signal transduction"/>
    <property type="evidence" value="ECO:0007669"/>
    <property type="project" value="TreeGrafter"/>
</dbReference>
<feature type="compositionally biased region" description="Basic and acidic residues" evidence="2">
    <location>
        <begin position="818"/>
        <end position="838"/>
    </location>
</feature>
<dbReference type="GO" id="GO:0038203">
    <property type="term" value="P:TORC2 signaling"/>
    <property type="evidence" value="ECO:0007669"/>
    <property type="project" value="TreeGrafter"/>
</dbReference>
<dbReference type="Proteomes" id="UP000614601">
    <property type="component" value="Unassembled WGS sequence"/>
</dbReference>
<evidence type="ECO:0000256" key="1">
    <source>
        <dbReference type="SAM" id="Coils"/>
    </source>
</evidence>
<feature type="compositionally biased region" description="Polar residues" evidence="2">
    <location>
        <begin position="611"/>
        <end position="620"/>
    </location>
</feature>
<dbReference type="PANTHER" id="PTHR13298:SF11">
    <property type="entry name" value="RAPAMYCIN-INSENSITIVE COMPANION OF MTOR"/>
    <property type="match status" value="1"/>
</dbReference>
<accession>A0A811K595</accession>
<feature type="domain" description="Rapamycin-insensitive companion of mTOR" evidence="3">
    <location>
        <begin position="213"/>
        <end position="287"/>
    </location>
</feature>
<organism evidence="4 5">
    <name type="scientific">Bursaphelenchus okinawaensis</name>
    <dbReference type="NCBI Taxonomy" id="465554"/>
    <lineage>
        <taxon>Eukaryota</taxon>
        <taxon>Metazoa</taxon>
        <taxon>Ecdysozoa</taxon>
        <taxon>Nematoda</taxon>
        <taxon>Chromadorea</taxon>
        <taxon>Rhabditida</taxon>
        <taxon>Tylenchina</taxon>
        <taxon>Tylenchomorpha</taxon>
        <taxon>Aphelenchoidea</taxon>
        <taxon>Aphelenchoididae</taxon>
        <taxon>Bursaphelenchus</taxon>
    </lineage>
</organism>
<evidence type="ECO:0000313" key="4">
    <source>
        <dbReference type="EMBL" id="CAD5210522.1"/>
    </source>
</evidence>
<feature type="compositionally biased region" description="Acidic residues" evidence="2">
    <location>
        <begin position="697"/>
        <end position="707"/>
    </location>
</feature>
<feature type="region of interest" description="Disordered" evidence="2">
    <location>
        <begin position="924"/>
        <end position="970"/>
    </location>
</feature>
<evidence type="ECO:0000313" key="5">
    <source>
        <dbReference type="Proteomes" id="UP000614601"/>
    </source>
</evidence>
<feature type="compositionally biased region" description="Polar residues" evidence="2">
    <location>
        <begin position="634"/>
        <end position="658"/>
    </location>
</feature>
<proteinExistence type="predicted"/>